<organism evidence="2 3">
    <name type="scientific">Fusarium redolens</name>
    <dbReference type="NCBI Taxonomy" id="48865"/>
    <lineage>
        <taxon>Eukaryota</taxon>
        <taxon>Fungi</taxon>
        <taxon>Dikarya</taxon>
        <taxon>Ascomycota</taxon>
        <taxon>Pezizomycotina</taxon>
        <taxon>Sordariomycetes</taxon>
        <taxon>Hypocreomycetidae</taxon>
        <taxon>Hypocreales</taxon>
        <taxon>Nectriaceae</taxon>
        <taxon>Fusarium</taxon>
        <taxon>Fusarium redolens species complex</taxon>
    </lineage>
</organism>
<name>A0A9P9G1F5_FUSRE</name>
<evidence type="ECO:0000313" key="2">
    <source>
        <dbReference type="EMBL" id="KAH7230538.1"/>
    </source>
</evidence>
<evidence type="ECO:0000313" key="3">
    <source>
        <dbReference type="Proteomes" id="UP000720189"/>
    </source>
</evidence>
<feature type="region of interest" description="Disordered" evidence="1">
    <location>
        <begin position="616"/>
        <end position="662"/>
    </location>
</feature>
<reference evidence="2" key="1">
    <citation type="journal article" date="2021" name="Nat. Commun.">
        <title>Genetic determinants of endophytism in the Arabidopsis root mycobiome.</title>
        <authorList>
            <person name="Mesny F."/>
            <person name="Miyauchi S."/>
            <person name="Thiergart T."/>
            <person name="Pickel B."/>
            <person name="Atanasova L."/>
            <person name="Karlsson M."/>
            <person name="Huettel B."/>
            <person name="Barry K.W."/>
            <person name="Haridas S."/>
            <person name="Chen C."/>
            <person name="Bauer D."/>
            <person name="Andreopoulos W."/>
            <person name="Pangilinan J."/>
            <person name="LaButti K."/>
            <person name="Riley R."/>
            <person name="Lipzen A."/>
            <person name="Clum A."/>
            <person name="Drula E."/>
            <person name="Henrissat B."/>
            <person name="Kohler A."/>
            <person name="Grigoriev I.V."/>
            <person name="Martin F.M."/>
            <person name="Hacquard S."/>
        </authorList>
    </citation>
    <scope>NUCLEOTIDE SEQUENCE</scope>
    <source>
        <strain evidence="2">MPI-CAGE-AT-0023</strain>
    </source>
</reference>
<dbReference type="OrthoDB" id="4835412at2759"/>
<gene>
    <name evidence="2" type="ORF">BKA55DRAFT_625722</name>
</gene>
<dbReference type="AlphaFoldDB" id="A0A9P9G1F5"/>
<accession>A0A9P9G1F5</accession>
<evidence type="ECO:0000256" key="1">
    <source>
        <dbReference type="SAM" id="MobiDB-lite"/>
    </source>
</evidence>
<feature type="compositionally biased region" description="Polar residues" evidence="1">
    <location>
        <begin position="676"/>
        <end position="692"/>
    </location>
</feature>
<feature type="compositionally biased region" description="Polar residues" evidence="1">
    <location>
        <begin position="347"/>
        <end position="369"/>
    </location>
</feature>
<dbReference type="RefSeq" id="XP_046043176.1">
    <property type="nucleotide sequence ID" value="XM_046196838.1"/>
</dbReference>
<feature type="region of interest" description="Disordered" evidence="1">
    <location>
        <begin position="157"/>
        <end position="249"/>
    </location>
</feature>
<dbReference type="GeneID" id="70226792"/>
<dbReference type="EMBL" id="JAGMUX010000022">
    <property type="protein sequence ID" value="KAH7230538.1"/>
    <property type="molecule type" value="Genomic_DNA"/>
</dbReference>
<feature type="region of interest" description="Disordered" evidence="1">
    <location>
        <begin position="132"/>
        <end position="151"/>
    </location>
</feature>
<sequence>MGSLQNLHSSRVPAIQTLLQQWTPLLHPTKSPEEEFQEKYKEAQAQYATAVARQQEDQARFETNLDHVLSCINRLKGLKAEREVHKEDEERKYQQLFLNQQEALVLRLLDTFGPQLGDELCTKWREHAQLPLNNPAQPDAVPGSSVEVTTNSYVTPNASPVLQSLHPPNPTTQNATNETAPIFPTAESSRDQGTRTADRSPDEAQRSSKAQQKRPASPPQGNTSRPAKRSRSNAPQPRGPLTGDRSIDFDDVYQDGNAEKKYIITKHKGFWYILECKEHNLHFMSNNPIHGARRHLTAEAHGSLNAKYDDTVRLLGTRVVNCDEDLAKLNNEAAQRPTYAHYGRPLSSVSAGSAHSNNEGPQTRSTQFLTGIDPQPGEVYTTFWKKTKRFYAILVLPWGSFRPFGWDMNLKDNTGLLKKDIPTCYDYDPATDKVEWTELYRAGGKYHHRRKYPVMYIDAPVFPWECAVGWVPVNEFHPYDPKDKGIPHKDKVDEFILCMEERDRLRNGDEESVATEHQATDSAPGNVSDQQQNTEVEQPPLGSSMRLAIEIPDDDSDTEEGPGMMPQDADWTLEEPRVKIEKTNEEAPTQTSDVAATQIQANLIGSDDAGHQWNGTSRTPTIPDSGSGLGANNGMLNTAVPNTPAVENPNNSSSSAPPRPSRQIYDDLLASCWKSTPSREQQTVPIDETSQPGPRAPEAVMTPGNQNHPPSASRGANGPGTSAPFARMNNQAAFENSAPLELYGYLSPDYTANTTADVAGNGGLRWMTPAQGPSQTATEVTRDREIDIQNAAARRRNWRQPFVSDGTD</sequence>
<dbReference type="Proteomes" id="UP000720189">
    <property type="component" value="Unassembled WGS sequence"/>
</dbReference>
<feature type="compositionally biased region" description="Polar residues" evidence="1">
    <location>
        <begin position="515"/>
        <end position="536"/>
    </location>
</feature>
<proteinExistence type="predicted"/>
<feature type="region of interest" description="Disordered" evidence="1">
    <location>
        <begin position="676"/>
        <end position="726"/>
    </location>
</feature>
<keyword evidence="3" id="KW-1185">Reference proteome</keyword>
<protein>
    <submittedName>
        <fullName evidence="2">Uncharacterized protein</fullName>
    </submittedName>
</protein>
<feature type="compositionally biased region" description="Basic and acidic residues" evidence="1">
    <location>
        <begin position="188"/>
        <end position="206"/>
    </location>
</feature>
<comment type="caution">
    <text evidence="2">The sequence shown here is derived from an EMBL/GenBank/DDBJ whole genome shotgun (WGS) entry which is preliminary data.</text>
</comment>
<feature type="region of interest" description="Disordered" evidence="1">
    <location>
        <begin position="506"/>
        <end position="545"/>
    </location>
</feature>
<feature type="region of interest" description="Disordered" evidence="1">
    <location>
        <begin position="347"/>
        <end position="371"/>
    </location>
</feature>